<evidence type="ECO:0000256" key="1">
    <source>
        <dbReference type="SAM" id="MobiDB-lite"/>
    </source>
</evidence>
<protein>
    <submittedName>
        <fullName evidence="2">Uncharacterized protein</fullName>
    </submittedName>
</protein>
<feature type="compositionally biased region" description="Basic and acidic residues" evidence="1">
    <location>
        <begin position="243"/>
        <end position="254"/>
    </location>
</feature>
<dbReference type="Proteomes" id="UP001369815">
    <property type="component" value="Unassembled WGS sequence"/>
</dbReference>
<comment type="caution">
    <text evidence="2">The sequence shown here is derived from an EMBL/GenBank/DDBJ whole genome shotgun (WGS) entry which is preliminary data.</text>
</comment>
<sequence>MVDVDIDAFLRQGYWPTSRAKSPDSRFATSNPPSSQSSYVDVTAPSKLPYNTRRRRDYPPPPSVEDETASLAKEYKATIPAPGEGPIHRGDIDQQPILLPVHEFNPERRFVIIPTSSDSTGGTSENTKKLPRRPKSRDINSKPEPEPESEPTSYEANTGRKYESRARHEESPEAKSDAEPNRERRRSKLEQLPTITTDIEPDSRKSDTRRSKSTARSDKGDENYYSPRHHSRLQSGSTLSPDVIEHASRGRDRAYYQGGSDSYAQSRNRSAHPNVEYEKSPRDDRKYRDKPVKPAKSISPTHHKRRSTADIPHHTRTSSKVDYERPPPYSELRSPRVDDSVHKPYERETVSQVSSGSDERPKVPPHGERIYSSDEDASYRTRPRRHRESVVSTDGRSYLLSPAELKPSDDRRARGTSPYPSLRASQIYERDSASSTPRSSTFPKEIKFSRSEHRSRNSVSRTSTGRSELKSSAPIIIPAVAAAAAATAAAVHSGSPIDPRRSGTLPPPRVGSLQQDPRSSTSALSTSPQRHARYPVESGSPRSVVSTKQSSMPPYKRYLDEVQAGELPNMRDCPRRHPTAGHMDWLTLPRCDNFDICPSCYEATFSRTEFAHQFVPVPFRSTDRYIVCDFGTSRYYHIAYFLTRKYGMADLVMFRNIANVTAKSQPCAGAKEVSRIWYSVKDPRSGHPVESFTVCYTCAKTVEALLPNLTGLFVPMDSPAEATRGVCAMHQENERRFLFYFDLLEAAADKALITKSTPDVQALADRLRDLTAVPECARSTPVQNGKWYTMRSIPDFTVCEECFGEVVWPMIQRDSSSIAANFHKNPQLLPLAACQLYSDRMRNIFQWAVRHNNPQYLETKVRERLTKEQEYHATIVGLDPRRFGQEWVDAELEQATREWQRWE</sequence>
<feature type="compositionally biased region" description="Polar residues" evidence="1">
    <location>
        <begin position="433"/>
        <end position="442"/>
    </location>
</feature>
<proteinExistence type="predicted"/>
<feature type="compositionally biased region" description="Basic and acidic residues" evidence="1">
    <location>
        <begin position="307"/>
        <end position="325"/>
    </location>
</feature>
<feature type="compositionally biased region" description="Polar residues" evidence="1">
    <location>
        <begin position="114"/>
        <end position="125"/>
    </location>
</feature>
<keyword evidence="3" id="KW-1185">Reference proteome</keyword>
<organism evidence="2 3">
    <name type="scientific">Daldinia eschscholtzii</name>
    <dbReference type="NCBI Taxonomy" id="292717"/>
    <lineage>
        <taxon>Eukaryota</taxon>
        <taxon>Fungi</taxon>
        <taxon>Dikarya</taxon>
        <taxon>Ascomycota</taxon>
        <taxon>Pezizomycotina</taxon>
        <taxon>Sordariomycetes</taxon>
        <taxon>Xylariomycetidae</taxon>
        <taxon>Xylariales</taxon>
        <taxon>Hypoxylaceae</taxon>
        <taxon>Daldinia</taxon>
    </lineage>
</organism>
<feature type="compositionally biased region" description="Polar residues" evidence="1">
    <location>
        <begin position="27"/>
        <end position="40"/>
    </location>
</feature>
<feature type="compositionally biased region" description="Basic and acidic residues" evidence="1">
    <location>
        <begin position="444"/>
        <end position="455"/>
    </location>
</feature>
<feature type="compositionally biased region" description="Basic and acidic residues" evidence="1">
    <location>
        <begin position="158"/>
        <end position="182"/>
    </location>
</feature>
<feature type="compositionally biased region" description="Polar residues" evidence="1">
    <location>
        <begin position="540"/>
        <end position="552"/>
    </location>
</feature>
<gene>
    <name evidence="2" type="ORF">Daesc_006464</name>
</gene>
<feature type="compositionally biased region" description="Polar residues" evidence="1">
    <location>
        <begin position="259"/>
        <end position="268"/>
    </location>
</feature>
<feature type="compositionally biased region" description="Basic and acidic residues" evidence="1">
    <location>
        <begin position="357"/>
        <end position="372"/>
    </location>
</feature>
<accession>A0AAX6MH34</accession>
<feature type="compositionally biased region" description="Basic and acidic residues" evidence="1">
    <location>
        <begin position="333"/>
        <end position="349"/>
    </location>
</feature>
<dbReference type="AlphaFoldDB" id="A0AAX6MH34"/>
<name>A0AAX6MH34_9PEZI</name>
<evidence type="ECO:0000313" key="2">
    <source>
        <dbReference type="EMBL" id="KAK6951939.1"/>
    </source>
</evidence>
<feature type="compositionally biased region" description="Basic and acidic residues" evidence="1">
    <location>
        <begin position="275"/>
        <end position="292"/>
    </location>
</feature>
<feature type="compositionally biased region" description="Basic and acidic residues" evidence="1">
    <location>
        <begin position="136"/>
        <end position="145"/>
    </location>
</feature>
<evidence type="ECO:0000313" key="3">
    <source>
        <dbReference type="Proteomes" id="UP001369815"/>
    </source>
</evidence>
<feature type="region of interest" description="Disordered" evidence="1">
    <location>
        <begin position="493"/>
        <end position="552"/>
    </location>
</feature>
<feature type="compositionally biased region" description="Basic and acidic residues" evidence="1">
    <location>
        <begin position="201"/>
        <end position="222"/>
    </location>
</feature>
<feature type="compositionally biased region" description="Polar residues" evidence="1">
    <location>
        <begin position="512"/>
        <end position="529"/>
    </location>
</feature>
<feature type="compositionally biased region" description="Polar residues" evidence="1">
    <location>
        <begin position="457"/>
        <end position="466"/>
    </location>
</feature>
<reference evidence="2 3" key="1">
    <citation type="journal article" date="2024" name="Front Chem Biol">
        <title>Unveiling the potential of Daldinia eschscholtzii MFLUCC 19-0629 through bioactivity and bioinformatics studies for enhanced sustainable agriculture production.</title>
        <authorList>
            <person name="Brooks S."/>
            <person name="Weaver J.A."/>
            <person name="Klomchit A."/>
            <person name="Alharthi S.A."/>
            <person name="Onlamun T."/>
            <person name="Nurani R."/>
            <person name="Vong T.K."/>
            <person name="Alberti F."/>
            <person name="Greco C."/>
        </authorList>
    </citation>
    <scope>NUCLEOTIDE SEQUENCE [LARGE SCALE GENOMIC DNA]</scope>
    <source>
        <strain evidence="2">MFLUCC 19-0629</strain>
    </source>
</reference>
<feature type="region of interest" description="Disordered" evidence="1">
    <location>
        <begin position="15"/>
        <end position="469"/>
    </location>
</feature>
<dbReference type="EMBL" id="JBANMG010000006">
    <property type="protein sequence ID" value="KAK6951939.1"/>
    <property type="molecule type" value="Genomic_DNA"/>
</dbReference>